<accession>A0A1I1G6B6</accession>
<protein>
    <submittedName>
        <fullName evidence="2">Uncharacterized protein</fullName>
    </submittedName>
</protein>
<evidence type="ECO:0000313" key="3">
    <source>
        <dbReference type="Proteomes" id="UP000198639"/>
    </source>
</evidence>
<dbReference type="EMBL" id="FOLD01000003">
    <property type="protein sequence ID" value="SFC07031.1"/>
    <property type="molecule type" value="Genomic_DNA"/>
</dbReference>
<keyword evidence="1" id="KW-1133">Transmembrane helix</keyword>
<dbReference type="RefSeq" id="WP_091871733.1">
    <property type="nucleotide sequence ID" value="NZ_FOLD01000003.1"/>
</dbReference>
<evidence type="ECO:0000313" key="2">
    <source>
        <dbReference type="EMBL" id="SFC07031.1"/>
    </source>
</evidence>
<reference evidence="3" key="1">
    <citation type="submission" date="2016-10" db="EMBL/GenBank/DDBJ databases">
        <authorList>
            <person name="Varghese N."/>
            <person name="Submissions S."/>
        </authorList>
    </citation>
    <scope>NUCLEOTIDE SEQUENCE [LARGE SCALE GENOMIC DNA]</scope>
    <source>
        <strain evidence="3">CGMCC 1.12041</strain>
    </source>
</reference>
<dbReference type="AlphaFoldDB" id="A0A1I1G6B6"/>
<sequence length="97" mass="10737">MVLVLLVTQVARLEVYAPVVAILTAPMLFVHTFLFGLVARLDPSGRAVAAIFFFTDPQHPLARAAVSGKAFAKLCKFSRGRRNILSTRKGHPIYNRE</sequence>
<gene>
    <name evidence="2" type="ORF">SAMN05216204_103205</name>
</gene>
<dbReference type="Proteomes" id="UP000198639">
    <property type="component" value="Unassembled WGS sequence"/>
</dbReference>
<dbReference type="STRING" id="1164594.SAMN05216204_103205"/>
<feature type="transmembrane region" description="Helical" evidence="1">
    <location>
        <begin position="15"/>
        <end position="38"/>
    </location>
</feature>
<keyword evidence="1" id="KW-0472">Membrane</keyword>
<organism evidence="2 3">
    <name type="scientific">Massilia yuzhufengensis</name>
    <dbReference type="NCBI Taxonomy" id="1164594"/>
    <lineage>
        <taxon>Bacteria</taxon>
        <taxon>Pseudomonadati</taxon>
        <taxon>Pseudomonadota</taxon>
        <taxon>Betaproteobacteria</taxon>
        <taxon>Burkholderiales</taxon>
        <taxon>Oxalobacteraceae</taxon>
        <taxon>Telluria group</taxon>
        <taxon>Massilia</taxon>
    </lineage>
</organism>
<keyword evidence="3" id="KW-1185">Reference proteome</keyword>
<proteinExistence type="predicted"/>
<name>A0A1I1G6B6_9BURK</name>
<evidence type="ECO:0000256" key="1">
    <source>
        <dbReference type="SAM" id="Phobius"/>
    </source>
</evidence>
<keyword evidence="1" id="KW-0812">Transmembrane</keyword>
<dbReference type="OrthoDB" id="8229750at2"/>